<feature type="non-terminal residue" evidence="3">
    <location>
        <position position="1"/>
    </location>
</feature>
<feature type="region of interest" description="Disordered" evidence="1">
    <location>
        <begin position="969"/>
        <end position="1077"/>
    </location>
</feature>
<organism evidence="3 4">
    <name type="scientific">Aduncisulcus paluster</name>
    <dbReference type="NCBI Taxonomy" id="2918883"/>
    <lineage>
        <taxon>Eukaryota</taxon>
        <taxon>Metamonada</taxon>
        <taxon>Carpediemonas-like organisms</taxon>
        <taxon>Aduncisulcus</taxon>
    </lineage>
</organism>
<feature type="compositionally biased region" description="Basic and acidic residues" evidence="1">
    <location>
        <begin position="571"/>
        <end position="585"/>
    </location>
</feature>
<feature type="compositionally biased region" description="Acidic residues" evidence="1">
    <location>
        <begin position="925"/>
        <end position="941"/>
    </location>
</feature>
<dbReference type="Proteomes" id="UP001057375">
    <property type="component" value="Unassembled WGS sequence"/>
</dbReference>
<name>A0ABQ5K6E4_9EUKA</name>
<keyword evidence="4" id="KW-1185">Reference proteome</keyword>
<accession>A0ABQ5K6E4</accession>
<feature type="compositionally biased region" description="Polar residues" evidence="1">
    <location>
        <begin position="621"/>
        <end position="630"/>
    </location>
</feature>
<feature type="compositionally biased region" description="Acidic residues" evidence="1">
    <location>
        <begin position="1052"/>
        <end position="1061"/>
    </location>
</feature>
<keyword evidence="2" id="KW-0812">Transmembrane</keyword>
<comment type="caution">
    <text evidence="3">The sequence shown here is derived from an EMBL/GenBank/DDBJ whole genome shotgun (WGS) entry which is preliminary data.</text>
</comment>
<evidence type="ECO:0000256" key="1">
    <source>
        <dbReference type="SAM" id="MobiDB-lite"/>
    </source>
</evidence>
<gene>
    <name evidence="3" type="ORF">ADUPG1_013244</name>
</gene>
<feature type="compositionally biased region" description="Acidic residues" evidence="1">
    <location>
        <begin position="849"/>
        <end position="858"/>
    </location>
</feature>
<evidence type="ECO:0000256" key="2">
    <source>
        <dbReference type="SAM" id="Phobius"/>
    </source>
</evidence>
<sequence length="1573" mass="175741">KKGWFSQKPIPIHIHSFSCYAISIPAAIVAHIFSDSMTLDKPDVNVGMPVPDLKQESGYVRVCMIKPREISLPSKPVKTPSDKIPDYVDVCRNDDGSKCGQGYIDDSKGKCFVVLQIGEEEKSGEEVENRKIEVSEDTKRTLVTLFQSTPDSVPCIFLDRETGDRYFSIIRVSTMDIISPPAPLLLLGPNESVIRCVCFFGVCIVVTQIRIVFIQTHVEKEGKGITRAKRSSSQGNHLSVSRSLAPAVSSFVQSLDSRNIILSPSHPFVQGWVSISFDVDSLLLLSSSACIVSDGERIWFVTSKSGTIKQTVLLATLPPLFPLKLTSFSTFDDDKFIAMGPESPMSKLSGDSSAESLSCLTSLSSSSSFSSSFPLSIHMEHKASNSMISLHINVDLLHSLLFGVTSTNTMLNILAQGNKVDPLNSFILSCVPTQKLTEYELRQHGITEAKWLRCLVERKDMSGRQRLDDLPIAMSSSPTASITASSIMSAFSLFPTQFEAIQSLLSNVFKHSNPRNWIDSIVAANTIVEYLHSHGMNYEAELLSESMSLVQWQSYFEEHARISSGVGILQPHERTSSQSKERKFYEGNNETGSDSSYTDQPISTDLSRTDSSGDLRGSPMMLSQLSTSGPSKERMKELQKQQKHAADSLLKYLKSSSTIGELFPFVSERAALLKRGDAIDETVDDIWKSYFTEDISRHEVLRELQKKKWLGYQEEWKKLCDGVDKDAIKAKVQRMKELQDQDDYFVDNPGALTFFTVLTYRNECTNPRRFVCKSPQEAIEFVSRSEEDVLGGRKNGIHGRVSVARMSKDGEEISGSTPKEVDEKLIITIEEAIDMESIGKKKKKNMFDFADDENDGPTDDFGGNTAGEDDFFDQKSPALKKFDFTIKKRNKGVDSESSESEDKKKKKTLSTFSVTGHNSHSRKEEEEDMFDFADDENDGPTDDFGGNTAGEDDFFDQKSPALKKFDFTIKKRNKGVDSESSESEDKKKKKTLSTFSFAPAPLSPLISSSRSESRDTTPIQGKKKKKIEKSKLSVDPFASFGFGSSDEHQEESSENQDEAEKEPDNIESIPATTKSITTEKDLTNGLANNAKEIDVAITDDKDEESSISVIGKKKLPHAKSQKIVPLIVPTMDISTPSPPSSTSSSLSSLPSAPSMGAFRYHRSPSIISLSKLTNSSARTFSSTRVFADNHLIGGLGDITKANLEKVSKMVKLSMQACVSEDDDELAKKVGMFRLYVKIIIRLKHIMAKKEESQMSHSDMVSPCSSSLDKLSSLALGLLLTSLKLPASLLALRYRLHLLSLTVDMCTKFKLSSLAQRIAPPLQLALQKMKAKMGDQLVSMCEKTMEKYETMIKSGTTPQQNQEPKSGLWAATTNVKYSYCEDFQIPFRYFLDYSHSGMHQNSSFPASSLTDIFSQFPLGYVKLIPQIHVSRSFMKIINSTKEELYKKHQHRDSGITIEEHVELPLEVSQFAYFSPQSVLEFATSTENPDKLPLISSDSETSSRKKRLPFYYRVFGGEYHTLAFCLFCVCHFFGQLFWFEALYRFHSIDIECSIVKKVFADDELEKYLDEKYKRI</sequence>
<feature type="region of interest" description="Disordered" evidence="1">
    <location>
        <begin position="849"/>
        <end position="872"/>
    </location>
</feature>
<feature type="compositionally biased region" description="Polar residues" evidence="1">
    <location>
        <begin position="588"/>
        <end position="606"/>
    </location>
</feature>
<dbReference type="EMBL" id="BQXS01012637">
    <property type="protein sequence ID" value="GKT26117.1"/>
    <property type="molecule type" value="Genomic_DNA"/>
</dbReference>
<protein>
    <submittedName>
        <fullName evidence="3">Uncharacterized protein</fullName>
    </submittedName>
</protein>
<evidence type="ECO:0000313" key="4">
    <source>
        <dbReference type="Proteomes" id="UP001057375"/>
    </source>
</evidence>
<reference evidence="3" key="1">
    <citation type="submission" date="2022-03" db="EMBL/GenBank/DDBJ databases">
        <title>Draft genome sequence of Aduncisulcus paluster, a free-living microaerophilic Fornicata.</title>
        <authorList>
            <person name="Yuyama I."/>
            <person name="Kume K."/>
            <person name="Tamura T."/>
            <person name="Inagaki Y."/>
            <person name="Hashimoto T."/>
        </authorList>
    </citation>
    <scope>NUCLEOTIDE SEQUENCE</scope>
    <source>
        <strain evidence="3">NY0171</strain>
    </source>
</reference>
<feature type="region of interest" description="Disordered" evidence="1">
    <location>
        <begin position="567"/>
        <end position="639"/>
    </location>
</feature>
<feature type="compositionally biased region" description="Low complexity" evidence="1">
    <location>
        <begin position="996"/>
        <end position="1010"/>
    </location>
</feature>
<feature type="transmembrane region" description="Helical" evidence="2">
    <location>
        <begin position="12"/>
        <end position="33"/>
    </location>
</feature>
<feature type="region of interest" description="Disordered" evidence="1">
    <location>
        <begin position="890"/>
        <end position="957"/>
    </location>
</feature>
<keyword evidence="2" id="KW-0472">Membrane</keyword>
<proteinExistence type="predicted"/>
<feature type="compositionally biased region" description="Polar residues" evidence="1">
    <location>
        <begin position="909"/>
        <end position="918"/>
    </location>
</feature>
<keyword evidence="2" id="KW-1133">Transmembrane helix</keyword>
<evidence type="ECO:0000313" key="3">
    <source>
        <dbReference type="EMBL" id="GKT26117.1"/>
    </source>
</evidence>